<comment type="caution">
    <text evidence="1">The sequence shown here is derived from an EMBL/GenBank/DDBJ whole genome shotgun (WGS) entry which is preliminary data.</text>
</comment>
<proteinExistence type="predicted"/>
<name>A0A124P806_9BURK</name>
<dbReference type="Proteomes" id="UP000062788">
    <property type="component" value="Unassembled WGS sequence"/>
</dbReference>
<gene>
    <name evidence="1" type="ORF">WS67_21750</name>
</gene>
<evidence type="ECO:0000313" key="2">
    <source>
        <dbReference type="Proteomes" id="UP000062788"/>
    </source>
</evidence>
<dbReference type="RefSeq" id="WP_059520201.1">
    <property type="nucleotide sequence ID" value="NZ_CP013449.1"/>
</dbReference>
<organism evidence="1 2">
    <name type="scientific">Burkholderia singularis</name>
    <dbReference type="NCBI Taxonomy" id="1503053"/>
    <lineage>
        <taxon>Bacteria</taxon>
        <taxon>Pseudomonadati</taxon>
        <taxon>Pseudomonadota</taxon>
        <taxon>Betaproteobacteria</taxon>
        <taxon>Burkholderiales</taxon>
        <taxon>Burkholderiaceae</taxon>
        <taxon>Burkholderia</taxon>
        <taxon>pseudomallei group</taxon>
    </lineage>
</organism>
<sequence length="381" mass="43518">MTPPVDLNGLRIGITIGLREPNESLWINGIKQNALFLAKLLMKSSRGYRVTLVNTTDVPLTDALPWDRRIFGTRSFSEMKDSLDVLIELGGQIDGEQTAYLKARGVKIVSYCCGVEYINAVESILFGRRMWESLFINRGYDEIWAIPQIAQSSLPFLQSLRRCPARVVPFVWDPMFLGERTRLLAGHGEYQPSGKRAKRLTVMEPNFDVVKCCIYPLLIIDEVYRHDPDAIAFTHVTNADRLARESPEFTMLMNYLEIVRASKASFVGRYDTPTFLAEYSDVVVSHQWENPLNYFYFDVCWQGYPLVHNASLAPDLGYYYSGNDVSAGVDALLRALREHDDDWEGYTARQRAILRRYTSKSPALVAEYDTLLANLINDRNR</sequence>
<dbReference type="InterPro" id="IPR021234">
    <property type="entry name" value="DUF2827"/>
</dbReference>
<reference evidence="1 2" key="1">
    <citation type="submission" date="2015-11" db="EMBL/GenBank/DDBJ databases">
        <title>Expanding the genomic diversity of Burkholderia species for the development of highly accurate diagnostics.</title>
        <authorList>
            <person name="Sahl J."/>
            <person name="Keim P."/>
            <person name="Wagner D."/>
        </authorList>
    </citation>
    <scope>NUCLEOTIDE SEQUENCE [LARGE SCALE GENOMIC DNA]</scope>
    <source>
        <strain evidence="1 2">TSV85</strain>
    </source>
</reference>
<evidence type="ECO:0000313" key="1">
    <source>
        <dbReference type="EMBL" id="KVE23844.1"/>
    </source>
</evidence>
<dbReference type="Pfam" id="PF10933">
    <property type="entry name" value="DUF2827"/>
    <property type="match status" value="1"/>
</dbReference>
<accession>A0A124P806</accession>
<protein>
    <recommendedName>
        <fullName evidence="3">DUF2827 domain-containing protein</fullName>
    </recommendedName>
</protein>
<dbReference type="EMBL" id="LOWA01000056">
    <property type="protein sequence ID" value="KVE23844.1"/>
    <property type="molecule type" value="Genomic_DNA"/>
</dbReference>
<dbReference type="OrthoDB" id="1627328at2"/>
<evidence type="ECO:0008006" key="3">
    <source>
        <dbReference type="Google" id="ProtNLM"/>
    </source>
</evidence>
<keyword evidence="2" id="KW-1185">Reference proteome</keyword>
<dbReference type="AlphaFoldDB" id="A0A124P806"/>